<sequence length="144" mass="16468">MNKIFYSSTKLFLKVLLDSFPTLPEVRNRSAKIFLGNPLDRRKIIQNLVGKMYQIVRNEVMVIAIVIATSVPIIQFRNRSFWNHANADENGIFLQLEFDGTNFKISAVNLNDVAVKRILEILRKNQVVDGSVHDVVVGDAYLDY</sequence>
<reference evidence="1" key="1">
    <citation type="submission" date="2018-01" db="EMBL/GenBank/DDBJ databases">
        <title>Draft genome sequence of Bandra megavirus.</title>
        <authorList>
            <person name="Chatterjee A."/>
            <person name="Yadav R."/>
            <person name="Kondabagil K."/>
        </authorList>
    </citation>
    <scope>NUCLEOTIDE SEQUENCE</scope>
    <source>
        <strain evidence="1">KK-1</strain>
    </source>
</reference>
<name>A0A2K9V749_9VIRU</name>
<dbReference type="EMBL" id="MG779301">
    <property type="protein sequence ID" value="AUV58048.1"/>
    <property type="molecule type" value="Genomic_DNA"/>
</dbReference>
<protein>
    <submittedName>
        <fullName evidence="1">Uncharacterized protein</fullName>
    </submittedName>
</protein>
<accession>A0A2K9V749</accession>
<organism evidence="1">
    <name type="scientific">Bandra megavirus</name>
    <dbReference type="NCBI Taxonomy" id="2071566"/>
    <lineage>
        <taxon>Viruses</taxon>
        <taxon>Varidnaviria</taxon>
        <taxon>Bamfordvirae</taxon>
        <taxon>Nucleocytoviricota</taxon>
        <taxon>Megaviricetes</taxon>
        <taxon>Imitervirales</taxon>
        <taxon>Mimiviridae</taxon>
        <taxon>Megamimivirinae</taxon>
        <taxon>Megavirus</taxon>
    </lineage>
</organism>
<proteinExistence type="predicted"/>
<evidence type="ECO:0000313" key="1">
    <source>
        <dbReference type="EMBL" id="AUV58048.1"/>
    </source>
</evidence>